<dbReference type="Pfam" id="PF01938">
    <property type="entry name" value="TRAM"/>
    <property type="match status" value="1"/>
</dbReference>
<evidence type="ECO:0000256" key="1">
    <source>
        <dbReference type="ARBA" id="ARBA00022603"/>
    </source>
</evidence>
<dbReference type="Proteomes" id="UP000250153">
    <property type="component" value="Chromosome"/>
</dbReference>
<feature type="active site" description="Nucleophile" evidence="4">
    <location>
        <position position="420"/>
    </location>
</feature>
<dbReference type="SUPFAM" id="SSF53335">
    <property type="entry name" value="S-adenosyl-L-methionine-dependent methyltransferases"/>
    <property type="match status" value="1"/>
</dbReference>
<evidence type="ECO:0000259" key="6">
    <source>
        <dbReference type="PROSITE" id="PS50926"/>
    </source>
</evidence>
<dbReference type="PANTHER" id="PTHR11061">
    <property type="entry name" value="RNA M5U METHYLTRANSFERASE"/>
    <property type="match status" value="1"/>
</dbReference>
<evidence type="ECO:0000313" key="7">
    <source>
        <dbReference type="EMBL" id="AWZ38580.1"/>
    </source>
</evidence>
<accession>A0A2Z4VXY0</accession>
<keyword evidence="9" id="KW-1185">Reference proteome</keyword>
<feature type="binding site" evidence="4">
    <location>
        <position position="393"/>
    </location>
    <ligand>
        <name>S-adenosyl-L-methionine</name>
        <dbReference type="ChEBI" id="CHEBI:59789"/>
    </ligand>
</feature>
<dbReference type="Gene3D" id="3.40.50.150">
    <property type="entry name" value="Vaccinia Virus protein VP39"/>
    <property type="match status" value="1"/>
</dbReference>
<evidence type="ECO:0000256" key="3">
    <source>
        <dbReference type="ARBA" id="ARBA00022691"/>
    </source>
</evidence>
<dbReference type="PROSITE" id="PS01230">
    <property type="entry name" value="TRMA_1"/>
    <property type="match status" value="1"/>
</dbReference>
<dbReference type="PROSITE" id="PS50926">
    <property type="entry name" value="TRAM"/>
    <property type="match status" value="1"/>
</dbReference>
<feature type="binding site" evidence="4">
    <location>
        <position position="296"/>
    </location>
    <ligand>
        <name>S-adenosyl-L-methionine</name>
        <dbReference type="ChEBI" id="CHEBI:59789"/>
    </ligand>
</feature>
<dbReference type="NCBIfam" id="TIGR00479">
    <property type="entry name" value="rumA"/>
    <property type="match status" value="1"/>
</dbReference>
<proteinExistence type="inferred from homology"/>
<dbReference type="FunFam" id="2.40.50.1070:FF:000003">
    <property type="entry name" value="23S rRNA (Uracil-5-)-methyltransferase RumA"/>
    <property type="match status" value="1"/>
</dbReference>
<protein>
    <submittedName>
        <fullName evidence="7">23S rRNA (Uracil(1939)-C(5))-methyltransferase RlmD</fullName>
    </submittedName>
</protein>
<dbReference type="InterPro" id="IPR029063">
    <property type="entry name" value="SAM-dependent_MTases_sf"/>
</dbReference>
<keyword evidence="3 4" id="KW-0949">S-adenosyl-L-methionine</keyword>
<gene>
    <name evidence="8" type="ORF">CPQ89_04940</name>
    <name evidence="7" type="ORF">CPS94_06470</name>
</gene>
<dbReference type="PROSITE" id="PS01231">
    <property type="entry name" value="TRMA_2"/>
    <property type="match status" value="1"/>
</dbReference>
<feature type="active site" evidence="5">
    <location>
        <position position="420"/>
    </location>
</feature>
<dbReference type="EMBL" id="CP023566">
    <property type="protein sequence ID" value="AWZ40424.1"/>
    <property type="molecule type" value="Genomic_DNA"/>
</dbReference>
<evidence type="ECO:0000256" key="5">
    <source>
        <dbReference type="PROSITE-ProRule" id="PRU10015"/>
    </source>
</evidence>
<dbReference type="GO" id="GO:0070041">
    <property type="term" value="F:rRNA (uridine-C5-)-methyltransferase activity"/>
    <property type="evidence" value="ECO:0007669"/>
    <property type="project" value="TreeGrafter"/>
</dbReference>
<evidence type="ECO:0000313" key="9">
    <source>
        <dbReference type="Proteomes" id="UP000250143"/>
    </source>
</evidence>
<name>A0A2Z4VXY0_9LACO</name>
<dbReference type="InterPro" id="IPR030390">
    <property type="entry name" value="MeTrfase_TrmA_AS"/>
</dbReference>
<reference evidence="9 10" key="1">
    <citation type="submission" date="2017-09" db="EMBL/GenBank/DDBJ databases">
        <title>Predominant Lactobacillus spp. isolated from feces of mice subjected to short-term calorie restriction.</title>
        <authorList>
            <person name="Zhang C."/>
            <person name="Zhao L."/>
            <person name="Pan F."/>
        </authorList>
    </citation>
    <scope>NUCLEOTIDE SEQUENCE [LARGE SCALE GENOMIC DNA]</scope>
    <source>
        <strain evidence="8 9">CR141</strain>
        <strain evidence="7 10">CR147</strain>
    </source>
</reference>
<dbReference type="InterPro" id="IPR010280">
    <property type="entry name" value="U5_MeTrfase_fam"/>
</dbReference>
<dbReference type="InterPro" id="IPR002792">
    <property type="entry name" value="TRAM_dom"/>
</dbReference>
<feature type="domain" description="TRAM" evidence="6">
    <location>
        <begin position="13"/>
        <end position="71"/>
    </location>
</feature>
<evidence type="ECO:0000256" key="4">
    <source>
        <dbReference type="PROSITE-ProRule" id="PRU01024"/>
    </source>
</evidence>
<dbReference type="Proteomes" id="UP000250143">
    <property type="component" value="Chromosome"/>
</dbReference>
<dbReference type="Gene3D" id="2.40.50.140">
    <property type="entry name" value="Nucleic acid-binding proteins"/>
    <property type="match status" value="1"/>
</dbReference>
<dbReference type="EMBL" id="CP023565">
    <property type="protein sequence ID" value="AWZ38580.1"/>
    <property type="molecule type" value="Genomic_DNA"/>
</dbReference>
<dbReference type="PROSITE" id="PS51687">
    <property type="entry name" value="SAM_MT_RNA_M5U"/>
    <property type="match status" value="1"/>
</dbReference>
<organism evidence="7 10">
    <name type="scientific">Ligilactobacillus murinus</name>
    <dbReference type="NCBI Taxonomy" id="1622"/>
    <lineage>
        <taxon>Bacteria</taxon>
        <taxon>Bacillati</taxon>
        <taxon>Bacillota</taxon>
        <taxon>Bacilli</taxon>
        <taxon>Lactobacillales</taxon>
        <taxon>Lactobacillaceae</taxon>
        <taxon>Ligilactobacillus</taxon>
    </lineage>
</organism>
<feature type="binding site" evidence="4">
    <location>
        <position position="325"/>
    </location>
    <ligand>
        <name>S-adenosyl-L-methionine</name>
        <dbReference type="ChEBI" id="CHEBI:59789"/>
    </ligand>
</feature>
<dbReference type="FunFam" id="2.40.50.140:FF:000097">
    <property type="entry name" value="23S rRNA (uracil(1939)-C(5))-methyltransferase RlmD"/>
    <property type="match status" value="1"/>
</dbReference>
<keyword evidence="2 4" id="KW-0808">Transferase</keyword>
<feature type="binding site" evidence="4">
    <location>
        <position position="346"/>
    </location>
    <ligand>
        <name>S-adenosyl-L-methionine</name>
        <dbReference type="ChEBI" id="CHEBI:59789"/>
    </ligand>
</feature>
<evidence type="ECO:0000313" key="10">
    <source>
        <dbReference type="Proteomes" id="UP000250153"/>
    </source>
</evidence>
<dbReference type="CDD" id="cd02440">
    <property type="entry name" value="AdoMet_MTases"/>
    <property type="match status" value="1"/>
</dbReference>
<dbReference type="InterPro" id="IPR012340">
    <property type="entry name" value="NA-bd_OB-fold"/>
</dbReference>
<dbReference type="SUPFAM" id="SSF50249">
    <property type="entry name" value="Nucleic acid-binding proteins"/>
    <property type="match status" value="1"/>
</dbReference>
<dbReference type="InterPro" id="IPR030391">
    <property type="entry name" value="MeTrfase_TrmA_CS"/>
</dbReference>
<dbReference type="AlphaFoldDB" id="A0A2Z4VXY0"/>
<dbReference type="GO" id="GO:0070475">
    <property type="term" value="P:rRNA base methylation"/>
    <property type="evidence" value="ECO:0007669"/>
    <property type="project" value="TreeGrafter"/>
</dbReference>
<dbReference type="KEGG" id="lmur:CPS94_06470"/>
<comment type="similarity">
    <text evidence="4">Belongs to the class I-like SAM-binding methyltransferase superfamily. RNA M5U methyltransferase family.</text>
</comment>
<evidence type="ECO:0000256" key="2">
    <source>
        <dbReference type="ARBA" id="ARBA00022679"/>
    </source>
</evidence>
<sequence length="463" mass="52240">MKRVKPKMASGVRLKKDQKIVVTIKRLGINGEGIGYYKRKIVFIPKALPGEVVLASVTEAKEKYAKARLLKIKQESPARVQPVDKYDVGGIELEHLAYPAQLEFKQDVIAQALAKYRPAGYKEYELRPTLGMADPYHYRNKAQFQVRKNKAGQVIAGLYKENSHILVDLPTFATQRDLTMKVINTVRKLLEKWQVSIYDERKDQGAVKTLVVRESFATKEVQLVFITRTAQLPRKNEMLTEIKQLLPEVVSVMQNINPQKTSLIWGEETQLLMGKESITERLGDVSFELSARAFFQMNPLQTKVLYDEVKKALELSPNETLVDAYCGVGTIGLYVGKEAKEIRGMDIVAEAVADAKINAKKAGRNAIYTTGKAETVILKWLKEGFSFDALVVDPPRTGLDEALIKAILKYRPAKFVYVSCNPSTLARDLVALTKAYRVEYIRSVDMFPQTARVEAVVKLVRRV</sequence>
<evidence type="ECO:0000313" key="8">
    <source>
        <dbReference type="EMBL" id="AWZ40424.1"/>
    </source>
</evidence>
<keyword evidence="1 4" id="KW-0489">Methyltransferase</keyword>
<dbReference type="PANTHER" id="PTHR11061:SF45">
    <property type="match status" value="1"/>
</dbReference>
<dbReference type="FunFam" id="3.40.50.150:FF:000009">
    <property type="entry name" value="23S rRNA (Uracil(1939)-C(5))-methyltransferase RlmD"/>
    <property type="match status" value="1"/>
</dbReference>
<dbReference type="Pfam" id="PF05958">
    <property type="entry name" value="tRNA_U5-meth_tr"/>
    <property type="match status" value="1"/>
</dbReference>
<dbReference type="Gene3D" id="2.40.50.1070">
    <property type="match status" value="1"/>
</dbReference>